<feature type="transmembrane region" description="Helical" evidence="6">
    <location>
        <begin position="62"/>
        <end position="83"/>
    </location>
</feature>
<dbReference type="InterPro" id="IPR037185">
    <property type="entry name" value="EmrE-like"/>
</dbReference>
<reference evidence="9" key="1">
    <citation type="journal article" date="2019" name="Int. J. Syst. Evol. Microbiol.">
        <title>The Global Catalogue of Microorganisms (GCM) 10K type strain sequencing project: providing services to taxonomists for standard genome sequencing and annotation.</title>
        <authorList>
            <consortium name="The Broad Institute Genomics Platform"/>
            <consortium name="The Broad Institute Genome Sequencing Center for Infectious Disease"/>
            <person name="Wu L."/>
            <person name="Ma J."/>
        </authorList>
    </citation>
    <scope>NUCLEOTIDE SEQUENCE [LARGE SCALE GENOMIC DNA]</scope>
    <source>
        <strain evidence="9">CGMCC 1.12482</strain>
    </source>
</reference>
<comment type="caution">
    <text evidence="8">The sequence shown here is derived from an EMBL/GenBank/DDBJ whole genome shotgun (WGS) entry which is preliminary data.</text>
</comment>
<evidence type="ECO:0000256" key="3">
    <source>
        <dbReference type="ARBA" id="ARBA00022692"/>
    </source>
</evidence>
<keyword evidence="5 6" id="KW-0472">Membrane</keyword>
<proteinExistence type="inferred from homology"/>
<protein>
    <recommendedName>
        <fullName evidence="7">EamA domain-containing protein</fullName>
    </recommendedName>
</protein>
<feature type="transmembrane region" description="Helical" evidence="6">
    <location>
        <begin position="237"/>
        <end position="256"/>
    </location>
</feature>
<dbReference type="Pfam" id="PF00892">
    <property type="entry name" value="EamA"/>
    <property type="match status" value="2"/>
</dbReference>
<evidence type="ECO:0000256" key="6">
    <source>
        <dbReference type="SAM" id="Phobius"/>
    </source>
</evidence>
<evidence type="ECO:0000256" key="2">
    <source>
        <dbReference type="ARBA" id="ARBA00007362"/>
    </source>
</evidence>
<comment type="similarity">
    <text evidence="2">Belongs to the EamA transporter family.</text>
</comment>
<feature type="transmembrane region" description="Helical" evidence="6">
    <location>
        <begin position="89"/>
        <end position="111"/>
    </location>
</feature>
<name>A0ABQ1PAZ2_9GAMM</name>
<evidence type="ECO:0000259" key="7">
    <source>
        <dbReference type="Pfam" id="PF00892"/>
    </source>
</evidence>
<comment type="subcellular location">
    <subcellularLocation>
        <location evidence="1">Membrane</location>
        <topology evidence="1">Multi-pass membrane protein</topology>
    </subcellularLocation>
</comment>
<organism evidence="8 9">
    <name type="scientific">Halopseudomonas salina</name>
    <dbReference type="NCBI Taxonomy" id="1323744"/>
    <lineage>
        <taxon>Bacteria</taxon>
        <taxon>Pseudomonadati</taxon>
        <taxon>Pseudomonadota</taxon>
        <taxon>Gammaproteobacteria</taxon>
        <taxon>Pseudomonadales</taxon>
        <taxon>Pseudomonadaceae</taxon>
        <taxon>Halopseudomonas</taxon>
    </lineage>
</organism>
<dbReference type="SUPFAM" id="SSF103481">
    <property type="entry name" value="Multidrug resistance efflux transporter EmrE"/>
    <property type="match status" value="2"/>
</dbReference>
<feature type="domain" description="EamA" evidence="7">
    <location>
        <begin position="148"/>
        <end position="278"/>
    </location>
</feature>
<feature type="domain" description="EamA" evidence="7">
    <location>
        <begin position="5"/>
        <end position="134"/>
    </location>
</feature>
<dbReference type="PANTHER" id="PTHR32322:SF2">
    <property type="entry name" value="EAMA DOMAIN-CONTAINING PROTEIN"/>
    <property type="match status" value="1"/>
</dbReference>
<feature type="transmembrane region" description="Helical" evidence="6">
    <location>
        <begin position="205"/>
        <end position="225"/>
    </location>
</feature>
<dbReference type="PANTHER" id="PTHR32322">
    <property type="entry name" value="INNER MEMBRANE TRANSPORTER"/>
    <property type="match status" value="1"/>
</dbReference>
<evidence type="ECO:0000313" key="9">
    <source>
        <dbReference type="Proteomes" id="UP000638188"/>
    </source>
</evidence>
<dbReference type="RefSeq" id="WP_150276287.1">
    <property type="nucleotide sequence ID" value="NZ_BMFF01000002.1"/>
</dbReference>
<feature type="transmembrane region" description="Helical" evidence="6">
    <location>
        <begin position="118"/>
        <end position="137"/>
    </location>
</feature>
<evidence type="ECO:0000256" key="5">
    <source>
        <dbReference type="ARBA" id="ARBA00023136"/>
    </source>
</evidence>
<evidence type="ECO:0000256" key="4">
    <source>
        <dbReference type="ARBA" id="ARBA00022989"/>
    </source>
</evidence>
<gene>
    <name evidence="8" type="ORF">GCM10007418_10620</name>
</gene>
<feature type="transmembrane region" description="Helical" evidence="6">
    <location>
        <begin position="34"/>
        <end position="53"/>
    </location>
</feature>
<feature type="transmembrane region" description="Helical" evidence="6">
    <location>
        <begin position="149"/>
        <end position="165"/>
    </location>
</feature>
<keyword evidence="3 6" id="KW-0812">Transmembrane</keyword>
<sequence length="293" mass="31339">MLRPELILIIATILWGTSWVPLHAFAGIGLSGMPMVLAAYGLIAIVSVPLLWYQRQQWRSQIWGVIAIICFGGWANAALISSLSLGEDLVRIMLLFYLAPVWAVIGGWLLLKEQLTPLRLGSLALALVGIALTLGAGKDTFKTLTTIDWLALSAGFAFAMNNLATRAADRVPLVSKTFAAFIGSALFAGAACYLLGQWLPTLGVGSWLLVALFAVGWLLVATLAAQYGVTHLEAGRAAVLIVFELIAAVLSAAWLGDQEIGMREWIGATLVCIAAVMAGWPEKIEPELSRSLP</sequence>
<evidence type="ECO:0000256" key="1">
    <source>
        <dbReference type="ARBA" id="ARBA00004141"/>
    </source>
</evidence>
<dbReference type="Proteomes" id="UP000638188">
    <property type="component" value="Unassembled WGS sequence"/>
</dbReference>
<dbReference type="EMBL" id="BMFF01000002">
    <property type="protein sequence ID" value="GGC92984.1"/>
    <property type="molecule type" value="Genomic_DNA"/>
</dbReference>
<dbReference type="InterPro" id="IPR000620">
    <property type="entry name" value="EamA_dom"/>
</dbReference>
<keyword evidence="9" id="KW-1185">Reference proteome</keyword>
<feature type="transmembrane region" description="Helical" evidence="6">
    <location>
        <begin position="177"/>
        <end position="199"/>
    </location>
</feature>
<evidence type="ECO:0000313" key="8">
    <source>
        <dbReference type="EMBL" id="GGC92984.1"/>
    </source>
</evidence>
<dbReference type="InterPro" id="IPR050638">
    <property type="entry name" value="AA-Vitamin_Transporters"/>
</dbReference>
<keyword evidence="4 6" id="KW-1133">Transmembrane helix</keyword>
<accession>A0ABQ1PAZ2</accession>